<feature type="non-terminal residue" evidence="3">
    <location>
        <position position="1"/>
    </location>
</feature>
<dbReference type="EMBL" id="LDPZ01000007">
    <property type="protein sequence ID" value="KTQ97565.1"/>
    <property type="molecule type" value="Genomic_DNA"/>
</dbReference>
<feature type="region of interest" description="Disordered" evidence="1">
    <location>
        <begin position="430"/>
        <end position="474"/>
    </location>
</feature>
<evidence type="ECO:0000313" key="4">
    <source>
        <dbReference type="Proteomes" id="UP000078272"/>
    </source>
</evidence>
<gene>
    <name evidence="3" type="ORF">NS226_04270</name>
</gene>
<dbReference type="AlphaFoldDB" id="A0A175RDU2"/>
<evidence type="ECO:0000259" key="2">
    <source>
        <dbReference type="Pfam" id="PF03432"/>
    </source>
</evidence>
<dbReference type="InterPro" id="IPR005094">
    <property type="entry name" value="Endonuclease_MobA/VirD2"/>
</dbReference>
<name>A0A175RDU2_9HYPH</name>
<protein>
    <recommendedName>
        <fullName evidence="2">MobA/VirD2-like nuclease domain-containing protein</fullName>
    </recommendedName>
</protein>
<feature type="compositionally biased region" description="Low complexity" evidence="1">
    <location>
        <begin position="438"/>
        <end position="450"/>
    </location>
</feature>
<evidence type="ECO:0000313" key="3">
    <source>
        <dbReference type="EMBL" id="KTQ97565.1"/>
    </source>
</evidence>
<accession>A0A175RDU2</accession>
<comment type="caution">
    <text evidence="3">The sequence shown here is derived from an EMBL/GenBank/DDBJ whole genome shotgun (WGS) entry which is preliminary data.</text>
</comment>
<reference evidence="3 4" key="1">
    <citation type="journal article" date="2016" name="Front. Microbiol.">
        <title>Genomic Resource of Rice Seed Associated Bacteria.</title>
        <authorList>
            <person name="Midha S."/>
            <person name="Bansal K."/>
            <person name="Sharma S."/>
            <person name="Kumar N."/>
            <person name="Patil P.P."/>
            <person name="Chaudhry V."/>
            <person name="Patil P.B."/>
        </authorList>
    </citation>
    <scope>NUCLEOTIDE SEQUENCE [LARGE SCALE GENOMIC DNA]</scope>
    <source>
        <strain evidence="3 4">NS226</strain>
    </source>
</reference>
<dbReference type="Proteomes" id="UP000078272">
    <property type="component" value="Unassembled WGS sequence"/>
</dbReference>
<dbReference type="PATRIC" id="fig|401562.3.peg.4716"/>
<sequence>EHTGSDLAPSRIAEILQEAFEGRRLAFAMESTGEDANTLQVVVALSARGHKLPLSPKALGQVETTLATRLAEDGHEVSRFALVQTGHAVEGVRYQLGLLAEGTWGPGFDASGHHLTPAQVNAQTRVWGREIGSYSPRDVTHALFSAREGTDPDAFFAAVQAVMDREFAGHRWVAAQHHDKGHVHVHVAMVHKSEGGERLRLSKADLARTREAIAEAAREQGISMVATRRIDLAASRPFTAAHAELVERGVAREATVRRVEAKRSRAFAPEPHPALQEPYAQVVDEWATANHVLRISQQIEAAAVAAGWIDRFAQHGILAPGMAQPERFELMGELMRFASAPHEFEKGAQGNSYTVIDTGQGEKTVWSPDLARAVTEAGARPGDRVRLRSIGRDAVIPSQKNPDQAVTVVHQAPAGQRTWEVHILERWTARDGAKEVGASTSPSAPSQPSPDMANEPKRGRSWGRARDDDMEPGL</sequence>
<dbReference type="RefSeq" id="WP_206614916.1">
    <property type="nucleotide sequence ID" value="NZ_LDPZ01000007.1"/>
</dbReference>
<feature type="domain" description="MobA/VirD2-like nuclease" evidence="2">
    <location>
        <begin position="120"/>
        <end position="221"/>
    </location>
</feature>
<organism evidence="3 4">
    <name type="scientific">Aureimonas ureilytica</name>
    <dbReference type="NCBI Taxonomy" id="401562"/>
    <lineage>
        <taxon>Bacteria</taxon>
        <taxon>Pseudomonadati</taxon>
        <taxon>Pseudomonadota</taxon>
        <taxon>Alphaproteobacteria</taxon>
        <taxon>Hyphomicrobiales</taxon>
        <taxon>Aurantimonadaceae</taxon>
        <taxon>Aureimonas</taxon>
    </lineage>
</organism>
<proteinExistence type="predicted"/>
<dbReference type="Pfam" id="PF03432">
    <property type="entry name" value="Relaxase"/>
    <property type="match status" value="1"/>
</dbReference>
<evidence type="ECO:0000256" key="1">
    <source>
        <dbReference type="SAM" id="MobiDB-lite"/>
    </source>
</evidence>